<dbReference type="PANTHER" id="PTHR32089:SF112">
    <property type="entry name" value="LYSOZYME-LIKE PROTEIN-RELATED"/>
    <property type="match status" value="1"/>
</dbReference>
<dbReference type="InterPro" id="IPR004089">
    <property type="entry name" value="MCPsignal_dom"/>
</dbReference>
<dbReference type="NCBIfam" id="TIGR00229">
    <property type="entry name" value="sensory_box"/>
    <property type="match status" value="1"/>
</dbReference>
<protein>
    <submittedName>
        <fullName evidence="7">PAS domain-containing protein</fullName>
    </submittedName>
</protein>
<comment type="subcellular location">
    <subcellularLocation>
        <location evidence="1">Membrane</location>
    </subcellularLocation>
</comment>
<dbReference type="Proteomes" id="UP000273252">
    <property type="component" value="Unassembled WGS sequence"/>
</dbReference>
<dbReference type="GO" id="GO:0006935">
    <property type="term" value="P:chemotaxis"/>
    <property type="evidence" value="ECO:0007669"/>
    <property type="project" value="UniProtKB-ARBA"/>
</dbReference>
<dbReference type="CDD" id="cd11386">
    <property type="entry name" value="MCP_signal"/>
    <property type="match status" value="1"/>
</dbReference>
<evidence type="ECO:0000313" key="7">
    <source>
        <dbReference type="EMBL" id="RJX64741.1"/>
    </source>
</evidence>
<comment type="similarity">
    <text evidence="3">Belongs to the methyl-accepting chemotaxis (MCP) protein family.</text>
</comment>
<dbReference type="Gene3D" id="3.30.450.20">
    <property type="entry name" value="PAS domain"/>
    <property type="match status" value="1"/>
</dbReference>
<gene>
    <name evidence="7" type="ORF">DZ860_23450</name>
</gene>
<evidence type="ECO:0000256" key="3">
    <source>
        <dbReference type="ARBA" id="ARBA00029447"/>
    </source>
</evidence>
<evidence type="ECO:0000256" key="4">
    <source>
        <dbReference type="PROSITE-ProRule" id="PRU00284"/>
    </source>
</evidence>
<dbReference type="Gene3D" id="1.10.287.950">
    <property type="entry name" value="Methyl-accepting chemotaxis protein"/>
    <property type="match status" value="1"/>
</dbReference>
<dbReference type="AlphaFoldDB" id="A0A3A6QBV2"/>
<dbReference type="GO" id="GO:0016020">
    <property type="term" value="C:membrane"/>
    <property type="evidence" value="ECO:0007669"/>
    <property type="project" value="UniProtKB-SubCell"/>
</dbReference>
<keyword evidence="5" id="KW-1133">Transmembrane helix</keyword>
<evidence type="ECO:0000313" key="8">
    <source>
        <dbReference type="Proteomes" id="UP000273252"/>
    </source>
</evidence>
<name>A0A3A6QBV2_9VIBR</name>
<feature type="transmembrane region" description="Helical" evidence="5">
    <location>
        <begin position="147"/>
        <end position="164"/>
    </location>
</feature>
<sequence length="515" mass="56653">MNKDSSLNKDYSAHANLISTTDPSSYITYANSEFCDVAGYEETHLLGKPHNLVRHKDMPKAAFAQMWQYLKSGNSWMGLVKNQCNDNQYYWVSAFVTPITDASGNVIEFQSVRSKPAPEQIARAEKLYQRLNEGKVSKTKRIPLHKLSLSATWLAFISSLIALFILPQTILAITSALLLLTLVSQTYQYHRFKQTQSIAEETYSNPLMEKVYTNYFDDYSQIDLAITMKKAQLRAVTGRATDTSSKILISAEDEFGTIQSMGQSLNQQCQETEQVATAVEELSHSIHEVATAASVASAMTDEANAESTKGLMSIQSTINEVNSLAAELSHSQNIINQLSKDTQKIDTILDVITTISEQTNLLALNAAIEAARAGEAGRGFAVVADEVRNLASKTGDSASEIHAMIRHLQETSEQAVTAMEQGIIRSDHCKVLADETGDVLNIISEKLDKVTASSHQIAVAVEEQASVTQEVNRNVSNIKALADDTASTSQGSIQRTSDLVARIEDLQRLMQQFSR</sequence>
<reference evidence="7 8" key="1">
    <citation type="submission" date="2018-08" db="EMBL/GenBank/DDBJ databases">
        <title>Vibrio isolated from the Eastern China Marginal Seas.</title>
        <authorList>
            <person name="Li Y."/>
        </authorList>
    </citation>
    <scope>NUCLEOTIDE SEQUENCE [LARGE SCALE GENOMIC DNA]</scope>
    <source>
        <strain evidence="7 8">BEI233</strain>
    </source>
</reference>
<dbReference type="InterPro" id="IPR000014">
    <property type="entry name" value="PAS"/>
</dbReference>
<dbReference type="Pfam" id="PF00015">
    <property type="entry name" value="MCPsignal"/>
    <property type="match status" value="1"/>
</dbReference>
<dbReference type="FunFam" id="1.10.287.950:FF:000001">
    <property type="entry name" value="Methyl-accepting chemotaxis sensory transducer"/>
    <property type="match status" value="1"/>
</dbReference>
<keyword evidence="5" id="KW-0472">Membrane</keyword>
<keyword evidence="2 4" id="KW-0807">Transducer</keyword>
<dbReference type="SUPFAM" id="SSF58104">
    <property type="entry name" value="Methyl-accepting chemotaxis protein (MCP) signaling domain"/>
    <property type="match status" value="1"/>
</dbReference>
<proteinExistence type="inferred from homology"/>
<evidence type="ECO:0000256" key="1">
    <source>
        <dbReference type="ARBA" id="ARBA00004370"/>
    </source>
</evidence>
<dbReference type="SMART" id="SM00283">
    <property type="entry name" value="MA"/>
    <property type="match status" value="1"/>
</dbReference>
<accession>A0A3A6QBV2</accession>
<dbReference type="InterPro" id="IPR013655">
    <property type="entry name" value="PAS_fold_3"/>
</dbReference>
<evidence type="ECO:0000256" key="2">
    <source>
        <dbReference type="ARBA" id="ARBA00023224"/>
    </source>
</evidence>
<organism evidence="7 8">
    <name type="scientific">Vibrio sinensis</name>
    <dbReference type="NCBI Taxonomy" id="2302434"/>
    <lineage>
        <taxon>Bacteria</taxon>
        <taxon>Pseudomonadati</taxon>
        <taxon>Pseudomonadota</taxon>
        <taxon>Gammaproteobacteria</taxon>
        <taxon>Vibrionales</taxon>
        <taxon>Vibrionaceae</taxon>
        <taxon>Vibrio</taxon>
    </lineage>
</organism>
<feature type="domain" description="Methyl-accepting transducer" evidence="6">
    <location>
        <begin position="243"/>
        <end position="479"/>
    </location>
</feature>
<dbReference type="CDD" id="cd00130">
    <property type="entry name" value="PAS"/>
    <property type="match status" value="1"/>
</dbReference>
<dbReference type="PANTHER" id="PTHR32089">
    <property type="entry name" value="METHYL-ACCEPTING CHEMOTAXIS PROTEIN MCPB"/>
    <property type="match status" value="1"/>
</dbReference>
<comment type="caution">
    <text evidence="7">The sequence shown here is derived from an EMBL/GenBank/DDBJ whole genome shotgun (WGS) entry which is preliminary data.</text>
</comment>
<dbReference type="PROSITE" id="PS50111">
    <property type="entry name" value="CHEMOTAXIS_TRANSDUC_2"/>
    <property type="match status" value="1"/>
</dbReference>
<dbReference type="SUPFAM" id="SSF55785">
    <property type="entry name" value="PYP-like sensor domain (PAS domain)"/>
    <property type="match status" value="1"/>
</dbReference>
<dbReference type="InterPro" id="IPR035965">
    <property type="entry name" value="PAS-like_dom_sf"/>
</dbReference>
<evidence type="ECO:0000259" key="6">
    <source>
        <dbReference type="PROSITE" id="PS50111"/>
    </source>
</evidence>
<dbReference type="Pfam" id="PF08447">
    <property type="entry name" value="PAS_3"/>
    <property type="match status" value="1"/>
</dbReference>
<dbReference type="RefSeq" id="WP_120035693.1">
    <property type="nucleotide sequence ID" value="NZ_QVMU01000054.1"/>
</dbReference>
<dbReference type="GO" id="GO:0007165">
    <property type="term" value="P:signal transduction"/>
    <property type="evidence" value="ECO:0007669"/>
    <property type="project" value="UniProtKB-KW"/>
</dbReference>
<keyword evidence="8" id="KW-1185">Reference proteome</keyword>
<dbReference type="OrthoDB" id="5675566at2"/>
<keyword evidence="5" id="KW-0812">Transmembrane</keyword>
<dbReference type="EMBL" id="QVMU01000054">
    <property type="protein sequence ID" value="RJX64741.1"/>
    <property type="molecule type" value="Genomic_DNA"/>
</dbReference>
<evidence type="ECO:0000256" key="5">
    <source>
        <dbReference type="SAM" id="Phobius"/>
    </source>
</evidence>